<evidence type="ECO:0000313" key="3">
    <source>
        <dbReference type="Proteomes" id="UP000008801"/>
    </source>
</evidence>
<dbReference type="AlphaFoldDB" id="D4JD97"/>
<sequence>MNTYACYIRDDRIRKNSSSGGIFYQLSSHILNLSGVVYGVTMSKDCYFAEFIRVETMEDLPLLMGSKYIQARIKDTYKKVKIDLENNKMVLFSGTGCQINGLKCFLQREYENLLCVDIVCHGVPSEKLWKNYVSYLEKKHGKLEAINFRYKENSTIKKNQMFVSKNEDPFMRMFLRDYCLRPSCYQCVIKDNKMSDITIADFWGIGDIVPEMNDGKGVSLVIARNTKGDRAFHSVEKDCVIKKVKYEDGIKRNPAEYQSAVRPSERNDFFKNLDELSTEEIINQYASDIPISLLGKIKQVIKKLFMIKSNSLNYGVLYNFRKDCED</sequence>
<organism evidence="2 3">
    <name type="scientific">Faecalitalea cylindroides T2-87</name>
    <dbReference type="NCBI Taxonomy" id="717960"/>
    <lineage>
        <taxon>Bacteria</taxon>
        <taxon>Bacillati</taxon>
        <taxon>Bacillota</taxon>
        <taxon>Erysipelotrichia</taxon>
        <taxon>Erysipelotrichales</taxon>
        <taxon>Erysipelotrichaceae</taxon>
        <taxon>Faecalitalea</taxon>
    </lineage>
</organism>
<proteinExistence type="predicted"/>
<reference evidence="2 3" key="2">
    <citation type="submission" date="2010-03" db="EMBL/GenBank/DDBJ databases">
        <authorList>
            <person name="Pajon A."/>
        </authorList>
    </citation>
    <scope>NUCLEOTIDE SEQUENCE [LARGE SCALE GENOMIC DNA]</scope>
    <source>
        <strain evidence="2 3">T2-87</strain>
    </source>
</reference>
<feature type="domain" description="Coenzyme F420 hydrogenase/dehydrogenase beta subunit C-terminal" evidence="1">
    <location>
        <begin position="89"/>
        <end position="245"/>
    </location>
</feature>
<dbReference type="KEGG" id="euc:EC1_04970"/>
<reference evidence="2 3" key="1">
    <citation type="submission" date="2010-03" db="EMBL/GenBank/DDBJ databases">
        <title>The genome sequence of Eubacterium cylindroides T2-87.</title>
        <authorList>
            <consortium name="metaHIT consortium -- http://www.metahit.eu/"/>
            <person name="Pajon A."/>
            <person name="Turner K."/>
            <person name="Parkhill J."/>
            <person name="Duncan S."/>
            <person name="Flint H."/>
        </authorList>
    </citation>
    <scope>NUCLEOTIDE SEQUENCE [LARGE SCALE GENOMIC DNA]</scope>
    <source>
        <strain evidence="2 3">T2-87</strain>
    </source>
</reference>
<dbReference type="EMBL" id="FP929041">
    <property type="protein sequence ID" value="CBK88169.1"/>
    <property type="molecule type" value="Genomic_DNA"/>
</dbReference>
<protein>
    <submittedName>
        <fullName evidence="2">Coenzyme F420-reducing hydrogenase, beta subunit</fullName>
    </submittedName>
</protein>
<dbReference type="PANTHER" id="PTHR43193">
    <property type="match status" value="1"/>
</dbReference>
<evidence type="ECO:0000259" key="1">
    <source>
        <dbReference type="Pfam" id="PF04432"/>
    </source>
</evidence>
<name>D4JD97_9FIRM</name>
<dbReference type="InterPro" id="IPR007525">
    <property type="entry name" value="FrhB_FdhB_C"/>
</dbReference>
<accession>D4JD97</accession>
<dbReference type="Proteomes" id="UP000008801">
    <property type="component" value="Chromosome"/>
</dbReference>
<gene>
    <name evidence="2" type="ORF">EC1_04970</name>
</gene>
<dbReference type="PANTHER" id="PTHR43193:SF2">
    <property type="entry name" value="POLYFERREDOXIN PROTEIN FWDF"/>
    <property type="match status" value="1"/>
</dbReference>
<dbReference type="PATRIC" id="fig|717960.3.peg.1848"/>
<evidence type="ECO:0000313" key="2">
    <source>
        <dbReference type="EMBL" id="CBK88169.1"/>
    </source>
</evidence>
<dbReference type="HOGENOM" id="CLU_037958_1_0_9"/>
<dbReference type="STRING" id="717960.EC1_04970"/>
<dbReference type="Pfam" id="PF04432">
    <property type="entry name" value="FrhB_FdhB_C"/>
    <property type="match status" value="1"/>
</dbReference>
<dbReference type="InterPro" id="IPR052977">
    <property type="entry name" value="Polyferredoxin-like_ET"/>
</dbReference>